<sequence length="79" mass="8207">MAQRGMTPLQQGLGMIPRSDGTAFRAGGEGSDSRSQTPGTLKVGLVALHASLFCAFPEATCACLAEKSGARLIERQVEA</sequence>
<dbReference type="AlphaFoldDB" id="A0AAD6CZV3"/>
<evidence type="ECO:0000256" key="1">
    <source>
        <dbReference type="SAM" id="MobiDB-lite"/>
    </source>
</evidence>
<name>A0AAD6CZV3_9EURO</name>
<proteinExistence type="predicted"/>
<gene>
    <name evidence="2" type="ORF">N7494_004055</name>
</gene>
<dbReference type="Proteomes" id="UP001220324">
    <property type="component" value="Unassembled WGS sequence"/>
</dbReference>
<accession>A0AAD6CZV3</accession>
<comment type="caution">
    <text evidence="2">The sequence shown here is derived from an EMBL/GenBank/DDBJ whole genome shotgun (WGS) entry which is preliminary data.</text>
</comment>
<evidence type="ECO:0000313" key="2">
    <source>
        <dbReference type="EMBL" id="KAJ5546470.1"/>
    </source>
</evidence>
<reference evidence="2 3" key="1">
    <citation type="journal article" date="2023" name="IMA Fungus">
        <title>Comparative genomic study of the Penicillium genus elucidates a diverse pangenome and 15 lateral gene transfer events.</title>
        <authorList>
            <person name="Petersen C."/>
            <person name="Sorensen T."/>
            <person name="Nielsen M.R."/>
            <person name="Sondergaard T.E."/>
            <person name="Sorensen J.L."/>
            <person name="Fitzpatrick D.A."/>
            <person name="Frisvad J.C."/>
            <person name="Nielsen K.L."/>
        </authorList>
    </citation>
    <scope>NUCLEOTIDE SEQUENCE [LARGE SCALE GENOMIC DNA]</scope>
    <source>
        <strain evidence="2 3">IBT 35679</strain>
    </source>
</reference>
<organism evidence="2 3">
    <name type="scientific">Penicillium frequentans</name>
    <dbReference type="NCBI Taxonomy" id="3151616"/>
    <lineage>
        <taxon>Eukaryota</taxon>
        <taxon>Fungi</taxon>
        <taxon>Dikarya</taxon>
        <taxon>Ascomycota</taxon>
        <taxon>Pezizomycotina</taxon>
        <taxon>Eurotiomycetes</taxon>
        <taxon>Eurotiomycetidae</taxon>
        <taxon>Eurotiales</taxon>
        <taxon>Aspergillaceae</taxon>
        <taxon>Penicillium</taxon>
    </lineage>
</organism>
<feature type="region of interest" description="Disordered" evidence="1">
    <location>
        <begin position="1"/>
        <end position="38"/>
    </location>
</feature>
<keyword evidence="3" id="KW-1185">Reference proteome</keyword>
<evidence type="ECO:0000313" key="3">
    <source>
        <dbReference type="Proteomes" id="UP001220324"/>
    </source>
</evidence>
<dbReference type="EMBL" id="JAQIZZ010000003">
    <property type="protein sequence ID" value="KAJ5546470.1"/>
    <property type="molecule type" value="Genomic_DNA"/>
</dbReference>
<protein>
    <submittedName>
        <fullName evidence="2">Uncharacterized protein</fullName>
    </submittedName>
</protein>